<proteinExistence type="predicted"/>
<feature type="domain" description="Integrator complex subunit 4/Protein SIEL C-terminal Ig-like" evidence="3">
    <location>
        <begin position="826"/>
        <end position="940"/>
    </location>
</feature>
<dbReference type="GO" id="GO:0005768">
    <property type="term" value="C:endosome"/>
    <property type="evidence" value="ECO:0007669"/>
    <property type="project" value="TreeGrafter"/>
</dbReference>
<evidence type="ECO:0000259" key="3">
    <source>
        <dbReference type="Pfam" id="PF25458"/>
    </source>
</evidence>
<evidence type="ECO:0000313" key="4">
    <source>
        <dbReference type="EMBL" id="PSS34724.1"/>
    </source>
</evidence>
<comment type="subcellular location">
    <subcellularLocation>
        <location evidence="1">Nucleus</location>
    </subcellularLocation>
</comment>
<dbReference type="Gene3D" id="1.25.10.10">
    <property type="entry name" value="Leucine-rich Repeat Variant"/>
    <property type="match status" value="1"/>
</dbReference>
<evidence type="ECO:0000313" key="5">
    <source>
        <dbReference type="Proteomes" id="UP000241394"/>
    </source>
</evidence>
<dbReference type="Proteomes" id="UP000241394">
    <property type="component" value="Chromosome LG2"/>
</dbReference>
<accession>A0A2R6RXF6</accession>
<dbReference type="AlphaFoldDB" id="A0A2R6RXF6"/>
<keyword evidence="2" id="KW-0539">Nucleus</keyword>
<dbReference type="OrthoDB" id="18190at2759"/>
<dbReference type="InterPro" id="IPR011989">
    <property type="entry name" value="ARM-like"/>
</dbReference>
<dbReference type="FunCoup" id="A0A2R6RXF6">
    <property type="interactions" value="428"/>
</dbReference>
<dbReference type="OMA" id="SMARDMS"/>
<dbReference type="InterPro" id="IPR057412">
    <property type="entry name" value="INTS4_C"/>
</dbReference>
<comment type="caution">
    <text evidence="4">The sequence shown here is derived from an EMBL/GenBank/DDBJ whole genome shotgun (WGS) entry which is preliminary data.</text>
</comment>
<dbReference type="Gramene" id="PSS34724">
    <property type="protein sequence ID" value="PSS34724"/>
    <property type="gene ID" value="CEY00_Acc01831"/>
</dbReference>
<dbReference type="EMBL" id="NKQK01000002">
    <property type="protein sequence ID" value="PSS34724.1"/>
    <property type="molecule type" value="Genomic_DNA"/>
</dbReference>
<protein>
    <submittedName>
        <fullName evidence="4">Protein SIEL like</fullName>
    </submittedName>
</protein>
<dbReference type="PANTHER" id="PTHR20938">
    <property type="entry name" value="INTEGRATOR COMPLEX SUBUNIT 4"/>
    <property type="match status" value="1"/>
</dbReference>
<name>A0A2R6RXF6_ACTCC</name>
<dbReference type="PANTHER" id="PTHR20938:SF0">
    <property type="entry name" value="INTEGRATOR COMPLEX SUBUNIT 4"/>
    <property type="match status" value="1"/>
</dbReference>
<dbReference type="GO" id="GO:0005634">
    <property type="term" value="C:nucleus"/>
    <property type="evidence" value="ECO:0007669"/>
    <property type="project" value="UniProtKB-SubCell"/>
</dbReference>
<dbReference type="Pfam" id="PF25458">
    <property type="entry name" value="INTS4_C"/>
    <property type="match status" value="1"/>
</dbReference>
<dbReference type="InterPro" id="IPR016024">
    <property type="entry name" value="ARM-type_fold"/>
</dbReference>
<dbReference type="SUPFAM" id="SSF48371">
    <property type="entry name" value="ARM repeat"/>
    <property type="match status" value="1"/>
</dbReference>
<reference evidence="5" key="2">
    <citation type="journal article" date="2018" name="BMC Genomics">
        <title>A manually annotated Actinidia chinensis var. chinensis (kiwifruit) genome highlights the challenges associated with draft genomes and gene prediction in plants.</title>
        <authorList>
            <person name="Pilkington S.M."/>
            <person name="Crowhurst R."/>
            <person name="Hilario E."/>
            <person name="Nardozza S."/>
            <person name="Fraser L."/>
            <person name="Peng Y."/>
            <person name="Gunaseelan K."/>
            <person name="Simpson R."/>
            <person name="Tahir J."/>
            <person name="Deroles S.C."/>
            <person name="Templeton K."/>
            <person name="Luo Z."/>
            <person name="Davy M."/>
            <person name="Cheng C."/>
            <person name="McNeilage M."/>
            <person name="Scaglione D."/>
            <person name="Liu Y."/>
            <person name="Zhang Q."/>
            <person name="Datson P."/>
            <person name="De Silva N."/>
            <person name="Gardiner S.E."/>
            <person name="Bassett H."/>
            <person name="Chagne D."/>
            <person name="McCallum J."/>
            <person name="Dzierzon H."/>
            <person name="Deng C."/>
            <person name="Wang Y.Y."/>
            <person name="Barron L."/>
            <person name="Manako K."/>
            <person name="Bowen J."/>
            <person name="Foster T.M."/>
            <person name="Erridge Z.A."/>
            <person name="Tiffin H."/>
            <person name="Waite C.N."/>
            <person name="Davies K.M."/>
            <person name="Grierson E.P."/>
            <person name="Laing W.A."/>
            <person name="Kirk R."/>
            <person name="Chen X."/>
            <person name="Wood M."/>
            <person name="Montefiori M."/>
            <person name="Brummell D.A."/>
            <person name="Schwinn K.E."/>
            <person name="Catanach A."/>
            <person name="Fullerton C."/>
            <person name="Li D."/>
            <person name="Meiyalaghan S."/>
            <person name="Nieuwenhuizen N."/>
            <person name="Read N."/>
            <person name="Prakash R."/>
            <person name="Hunter D."/>
            <person name="Zhang H."/>
            <person name="McKenzie M."/>
            <person name="Knabel M."/>
            <person name="Harris A."/>
            <person name="Allan A.C."/>
            <person name="Gleave A."/>
            <person name="Chen A."/>
            <person name="Janssen B.J."/>
            <person name="Plunkett B."/>
            <person name="Ampomah-Dwamena C."/>
            <person name="Voogd C."/>
            <person name="Leif D."/>
            <person name="Lafferty D."/>
            <person name="Souleyre E.J.F."/>
            <person name="Varkonyi-Gasic E."/>
            <person name="Gambi F."/>
            <person name="Hanley J."/>
            <person name="Yao J.L."/>
            <person name="Cheung J."/>
            <person name="David K.M."/>
            <person name="Warren B."/>
            <person name="Marsh K."/>
            <person name="Snowden K.C."/>
            <person name="Lin-Wang K."/>
            <person name="Brian L."/>
            <person name="Martinez-Sanchez M."/>
            <person name="Wang M."/>
            <person name="Ileperuma N."/>
            <person name="Macnee N."/>
            <person name="Campin R."/>
            <person name="McAtee P."/>
            <person name="Drummond R.S.M."/>
            <person name="Espley R.V."/>
            <person name="Ireland H.S."/>
            <person name="Wu R."/>
            <person name="Atkinson R.G."/>
            <person name="Karunairetnam S."/>
            <person name="Bulley S."/>
            <person name="Chunkath S."/>
            <person name="Hanley Z."/>
            <person name="Storey R."/>
            <person name="Thrimawithana A.H."/>
            <person name="Thomson S."/>
            <person name="David C."/>
            <person name="Testolin R."/>
            <person name="Huang H."/>
            <person name="Hellens R.P."/>
            <person name="Schaffer R.J."/>
        </authorList>
    </citation>
    <scope>NUCLEOTIDE SEQUENCE [LARGE SCALE GENOMIC DNA]</scope>
    <source>
        <strain evidence="5">cv. Red5</strain>
    </source>
</reference>
<sequence>MEQQLLTKCEQHLNEATTASTTAVPVEALSLARSLITNPSTSESTISSLFETLTRSLHLHRDPSSLHRTLSLLSDLASLRPHLSHPIFHSVRSFSLLRDHSCIHTLTASLSVLLSIAESDQALISSLGEFSEGLFLAQCFLPSVADRCWLLSNAERFRIRPHVLVTVLLGFMKDPFPNVRRVTLDGLVGLSKSVVVEDRDLVESCYCRAVELLTDMEDCVRSAAVRVVTQWGQLLVALDQDSNKRDWSDALFLQLCSMVRDMSVKVRVEVFDALGEIGMVSEDILLQTLSKKLLSAMKDKNYPGLCSGKPFEIRASDAAGVFLHGLEDEFFEVRRSACHSLQTLSILSANFAGEGLNLLMDVLNDDSMVVRLQALETMRCMALFDRLKVQETHMHMFISTLVDMNATVRSAARKVLRITKLNDILMFKLSVDGLLENLEMYPQDEADVFYVLSNIGRNHGNFALNIIEGVSEEIEPSCDKKLGFDSGRVAALLVLAISAPLSHQKRKCSIPPRIFSYAVTLLGRISPALSDVMDQDTLLAYLSRCSRSTVVSAAEFDLHNVKSLQPVENDLPYNASGKMFSPAEMQLQQVVRCQKMGGTRKVATALVDYQVAKSVNLILEKVKDIWQLIQLGCTSDVLKTLRSWKEELSTFTSGSLVDAVAFVLQYLRIVKLLAKIWLKFISPRKLRCYGMGHLGLLLVKLDGNLREMRYKFIGLSKQEELHVLELVLLSHILSLSSVEAYCDGLTVEKLHSTLSQVEFLHKEGSIEPSNFVIQLKKSLHEIGFSTDGSFYSPLLFRKVVEIFSLDHFIFSVKLKHIKAELDVHDNDFENPFHFVPGLPVGIPLDITLYNISRENRLWLRLAVNEALTEFIFLDFDRFGGSNQICKSLFVAPFYKTPKAKSFTMKVYLGMECSFEDLHLSKSFGGPKRELVYLCEEKEVFLKFLSLGEKE</sequence>
<gene>
    <name evidence="4" type="ORF">CEY00_Acc01831</name>
</gene>
<reference evidence="4 5" key="1">
    <citation type="submission" date="2017-07" db="EMBL/GenBank/DDBJ databases">
        <title>An improved, manually edited Actinidia chinensis var. chinensis (kiwifruit) genome highlights the challenges associated with draft genomes and gene prediction in plants.</title>
        <authorList>
            <person name="Pilkington S."/>
            <person name="Crowhurst R."/>
            <person name="Hilario E."/>
            <person name="Nardozza S."/>
            <person name="Fraser L."/>
            <person name="Peng Y."/>
            <person name="Gunaseelan K."/>
            <person name="Simpson R."/>
            <person name="Tahir J."/>
            <person name="Deroles S."/>
            <person name="Templeton K."/>
            <person name="Luo Z."/>
            <person name="Davy M."/>
            <person name="Cheng C."/>
            <person name="Mcneilage M."/>
            <person name="Scaglione D."/>
            <person name="Liu Y."/>
            <person name="Zhang Q."/>
            <person name="Datson P."/>
            <person name="De Silva N."/>
            <person name="Gardiner S."/>
            <person name="Bassett H."/>
            <person name="Chagne D."/>
            <person name="Mccallum J."/>
            <person name="Dzierzon H."/>
            <person name="Deng C."/>
            <person name="Wang Y.-Y."/>
            <person name="Barron N."/>
            <person name="Manako K."/>
            <person name="Bowen J."/>
            <person name="Foster T."/>
            <person name="Erridge Z."/>
            <person name="Tiffin H."/>
            <person name="Waite C."/>
            <person name="Davies K."/>
            <person name="Grierson E."/>
            <person name="Laing W."/>
            <person name="Kirk R."/>
            <person name="Chen X."/>
            <person name="Wood M."/>
            <person name="Montefiori M."/>
            <person name="Brummell D."/>
            <person name="Schwinn K."/>
            <person name="Catanach A."/>
            <person name="Fullerton C."/>
            <person name="Li D."/>
            <person name="Meiyalaghan S."/>
            <person name="Nieuwenhuizen N."/>
            <person name="Read N."/>
            <person name="Prakash R."/>
            <person name="Hunter D."/>
            <person name="Zhang H."/>
            <person name="Mckenzie M."/>
            <person name="Knabel M."/>
            <person name="Harris A."/>
            <person name="Allan A."/>
            <person name="Chen A."/>
            <person name="Janssen B."/>
            <person name="Plunkett B."/>
            <person name="Dwamena C."/>
            <person name="Voogd C."/>
            <person name="Leif D."/>
            <person name="Lafferty D."/>
            <person name="Souleyre E."/>
            <person name="Varkonyi-Gasic E."/>
            <person name="Gambi F."/>
            <person name="Hanley J."/>
            <person name="Yao J.-L."/>
            <person name="Cheung J."/>
            <person name="David K."/>
            <person name="Warren B."/>
            <person name="Marsh K."/>
            <person name="Snowden K."/>
            <person name="Lin-Wang K."/>
            <person name="Brian L."/>
            <person name="Martinez-Sanchez M."/>
            <person name="Wang M."/>
            <person name="Ileperuma N."/>
            <person name="Macnee N."/>
            <person name="Campin R."/>
            <person name="Mcatee P."/>
            <person name="Drummond R."/>
            <person name="Espley R."/>
            <person name="Ireland H."/>
            <person name="Wu R."/>
            <person name="Atkinson R."/>
            <person name="Karunairetnam S."/>
            <person name="Bulley S."/>
            <person name="Chunkath S."/>
            <person name="Hanley Z."/>
            <person name="Storey R."/>
            <person name="Thrimawithana A."/>
            <person name="Thomson S."/>
            <person name="David C."/>
            <person name="Testolin R."/>
        </authorList>
    </citation>
    <scope>NUCLEOTIDE SEQUENCE [LARGE SCALE GENOMIC DNA]</scope>
    <source>
        <strain evidence="5">cv. Red5</strain>
        <tissue evidence="4">Young leaf</tissue>
    </source>
</reference>
<dbReference type="STRING" id="1590841.A0A2R6RXF6"/>
<dbReference type="GO" id="GO:0010496">
    <property type="term" value="P:intercellular transport"/>
    <property type="evidence" value="ECO:0007669"/>
    <property type="project" value="TreeGrafter"/>
</dbReference>
<evidence type="ECO:0000256" key="2">
    <source>
        <dbReference type="ARBA" id="ARBA00023242"/>
    </source>
</evidence>
<keyword evidence="5" id="KW-1185">Reference proteome</keyword>
<organism evidence="4 5">
    <name type="scientific">Actinidia chinensis var. chinensis</name>
    <name type="common">Chinese soft-hair kiwi</name>
    <dbReference type="NCBI Taxonomy" id="1590841"/>
    <lineage>
        <taxon>Eukaryota</taxon>
        <taxon>Viridiplantae</taxon>
        <taxon>Streptophyta</taxon>
        <taxon>Embryophyta</taxon>
        <taxon>Tracheophyta</taxon>
        <taxon>Spermatophyta</taxon>
        <taxon>Magnoliopsida</taxon>
        <taxon>eudicotyledons</taxon>
        <taxon>Gunneridae</taxon>
        <taxon>Pentapetalae</taxon>
        <taxon>asterids</taxon>
        <taxon>Ericales</taxon>
        <taxon>Actinidiaceae</taxon>
        <taxon>Actinidia</taxon>
    </lineage>
</organism>
<evidence type="ECO:0000256" key="1">
    <source>
        <dbReference type="ARBA" id="ARBA00004123"/>
    </source>
</evidence>
<dbReference type="InParanoid" id="A0A2R6RXF6"/>